<keyword evidence="3" id="KW-0472">Membrane</keyword>
<reference evidence="6" key="1">
    <citation type="submission" date="2002-12" db="EMBL/GenBank/DDBJ databases">
        <title>Complete genome sequence of Vibrio vulnificus CMCP6.</title>
        <authorList>
            <person name="Rhee J.H."/>
            <person name="Kim S.Y."/>
            <person name="Chung S.S."/>
            <person name="Kim J.J."/>
            <person name="Moon Y.H."/>
            <person name="Jeong H."/>
            <person name="Choy H.E."/>
        </authorList>
    </citation>
    <scope>NUCLEOTIDE SEQUENCE [LARGE SCALE GENOMIC DNA]</scope>
    <source>
        <strain evidence="6">CMCP6</strain>
    </source>
</reference>
<dbReference type="InterPro" id="IPR012340">
    <property type="entry name" value="NA-bd_OB-fold"/>
</dbReference>
<dbReference type="PANTHER" id="PTHR12962">
    <property type="entry name" value="CALCIUM-REGULATED HEAT STABLE PROTEIN CRHSP-24-RELATED"/>
    <property type="match status" value="1"/>
</dbReference>
<comment type="subcellular location">
    <subcellularLocation>
        <location evidence="2">Cytoplasm</location>
    </subcellularLocation>
</comment>
<dbReference type="InterPro" id="IPR002059">
    <property type="entry name" value="CSP_DNA-bd"/>
</dbReference>
<dbReference type="InterPro" id="IPR052069">
    <property type="entry name" value="Ca-reg_mRNA-binding_domain"/>
</dbReference>
<dbReference type="GO" id="GO:0043488">
    <property type="term" value="P:regulation of mRNA stability"/>
    <property type="evidence" value="ECO:0007669"/>
    <property type="project" value="TreeGrafter"/>
</dbReference>
<gene>
    <name evidence="5" type="ordered locus">VV1_2532</name>
</gene>
<keyword evidence="3" id="KW-0812">Transmembrane</keyword>
<dbReference type="Gene3D" id="2.40.50.140">
    <property type="entry name" value="Nucleic acid-binding proteins"/>
    <property type="match status" value="1"/>
</dbReference>
<keyword evidence="1" id="KW-0597">Phosphoprotein</keyword>
<dbReference type="AlphaFoldDB" id="A0A3Q0L614"/>
<dbReference type="SUPFAM" id="SSF50249">
    <property type="entry name" value="Nucleic acid-binding proteins"/>
    <property type="match status" value="1"/>
</dbReference>
<protein>
    <submittedName>
        <fullName evidence="5">Cold shock domain family protein</fullName>
    </submittedName>
</protein>
<dbReference type="EMBL" id="AE016795">
    <property type="protein sequence ID" value="AAO10888.2"/>
    <property type="molecule type" value="Genomic_DNA"/>
</dbReference>
<dbReference type="PROSITE" id="PS51857">
    <property type="entry name" value="CSD_2"/>
    <property type="match status" value="1"/>
</dbReference>
<dbReference type="PANTHER" id="PTHR12962:SF1">
    <property type="entry name" value="COLD SHOCK DOMAIN-CONTAINING PROTEIN CG9705"/>
    <property type="match status" value="1"/>
</dbReference>
<name>A0A3Q0L614_VIBVU</name>
<dbReference type="InterPro" id="IPR008613">
    <property type="entry name" value="Excalibur_Ca-bd_domain"/>
</dbReference>
<dbReference type="SMART" id="SM00357">
    <property type="entry name" value="CSP"/>
    <property type="match status" value="1"/>
</dbReference>
<dbReference type="GO" id="GO:0005829">
    <property type="term" value="C:cytosol"/>
    <property type="evidence" value="ECO:0007669"/>
    <property type="project" value="UniProtKB-ARBA"/>
</dbReference>
<dbReference type="CDD" id="cd04458">
    <property type="entry name" value="CSP_CDS"/>
    <property type="match status" value="1"/>
</dbReference>
<dbReference type="Pfam" id="PF00313">
    <property type="entry name" value="CSD"/>
    <property type="match status" value="1"/>
</dbReference>
<feature type="transmembrane region" description="Helical" evidence="3">
    <location>
        <begin position="81"/>
        <end position="101"/>
    </location>
</feature>
<reference evidence="5 6" key="3">
    <citation type="journal article" date="2011" name="Mol. Syst. Biol.">
        <title>Integrative genome-scale metabolic analysis of Vibrio vulnificus for drug targeting and discovery.</title>
        <authorList>
            <person name="Kim H.U."/>
            <person name="Kim S.Y."/>
            <person name="Jeong H."/>
            <person name="Kim T.Y."/>
            <person name="Kim J.J."/>
            <person name="Choy H.E."/>
            <person name="Yi K.Y."/>
            <person name="Rhee J.H."/>
            <person name="Lee S.Y."/>
        </authorList>
    </citation>
    <scope>NUCLEOTIDE SEQUENCE [LARGE SCALE GENOMIC DNA]</scope>
    <source>
        <strain evidence="5 6">CMCP6</strain>
    </source>
</reference>
<organism evidence="5 6">
    <name type="scientific">Vibrio vulnificus (strain CMCP6)</name>
    <dbReference type="NCBI Taxonomy" id="216895"/>
    <lineage>
        <taxon>Bacteria</taxon>
        <taxon>Pseudomonadati</taxon>
        <taxon>Pseudomonadota</taxon>
        <taxon>Gammaproteobacteria</taxon>
        <taxon>Vibrionales</taxon>
        <taxon>Vibrionaceae</taxon>
        <taxon>Vibrio</taxon>
    </lineage>
</organism>
<reference evidence="5 6" key="2">
    <citation type="journal article" date="2003" name="Infect. Immun.">
        <title>Characterization and pathogenic significance of Vibrio vulnificus antigens preferentially expressed in septicemic patients.</title>
        <authorList>
            <person name="Kim Y.R."/>
            <person name="Lee S.E."/>
            <person name="Kim C.M."/>
            <person name="Kim S.Y."/>
            <person name="Shin E.K."/>
            <person name="Shin D.H."/>
            <person name="Chung S.S."/>
            <person name="Choy H.E."/>
            <person name="Progulske-Fox A."/>
            <person name="Hillman J.D."/>
            <person name="Handfield M."/>
            <person name="Rhee J.H."/>
        </authorList>
    </citation>
    <scope>NUCLEOTIDE SEQUENCE [LARGE SCALE GENOMIC DNA]</scope>
    <source>
        <strain evidence="5 6">CMCP6</strain>
    </source>
</reference>
<proteinExistence type="predicted"/>
<evidence type="ECO:0000256" key="2">
    <source>
        <dbReference type="RuleBase" id="RU000408"/>
    </source>
</evidence>
<dbReference type="KEGG" id="vvu:VV1_2532"/>
<dbReference type="InterPro" id="IPR011129">
    <property type="entry name" value="CSD"/>
</dbReference>
<dbReference type="PROSITE" id="PS00352">
    <property type="entry name" value="CSD_1"/>
    <property type="match status" value="1"/>
</dbReference>
<dbReference type="InterPro" id="IPR019844">
    <property type="entry name" value="CSD_CS"/>
</dbReference>
<accession>A0A3Q0L614</accession>
<keyword evidence="3" id="KW-1133">Transmembrane helix</keyword>
<dbReference type="Pfam" id="PF05901">
    <property type="entry name" value="Excalibur"/>
    <property type="match status" value="1"/>
</dbReference>
<evidence type="ECO:0000313" key="5">
    <source>
        <dbReference type="EMBL" id="AAO10888.2"/>
    </source>
</evidence>
<feature type="domain" description="CSD" evidence="4">
    <location>
        <begin position="6"/>
        <end position="70"/>
    </location>
</feature>
<dbReference type="GO" id="GO:0003730">
    <property type="term" value="F:mRNA 3'-UTR binding"/>
    <property type="evidence" value="ECO:0007669"/>
    <property type="project" value="TreeGrafter"/>
</dbReference>
<dbReference type="Proteomes" id="UP000002275">
    <property type="component" value="Chromosome I"/>
</dbReference>
<sequence>MKTGEYMKGKILRWVDERGFGFIKSDELDGDVFVHISKFPQGYRRPQVGDHVEFHLANNQPKLSAASARLIGVEPQKTNSLSVVISAAVLGLLGAGLYVFLIEPKLNPAYENMGFSCEGKTYCSEMVSCDEAKFYLSNCPNVKIDGDRDGIPCESQLCGGW</sequence>
<evidence type="ECO:0000256" key="3">
    <source>
        <dbReference type="SAM" id="Phobius"/>
    </source>
</evidence>
<evidence type="ECO:0000259" key="4">
    <source>
        <dbReference type="PROSITE" id="PS51857"/>
    </source>
</evidence>
<evidence type="ECO:0000313" key="6">
    <source>
        <dbReference type="Proteomes" id="UP000002275"/>
    </source>
</evidence>
<evidence type="ECO:0000256" key="1">
    <source>
        <dbReference type="ARBA" id="ARBA00022553"/>
    </source>
</evidence>